<keyword evidence="18" id="KW-0496">Mitochondrion</keyword>
<evidence type="ECO:0000256" key="4">
    <source>
        <dbReference type="ARBA" id="ARBA00004496"/>
    </source>
</evidence>
<feature type="binding site" description="in other chain" evidence="22">
    <location>
        <begin position="402"/>
        <end position="404"/>
    </location>
    <ligand>
        <name>substrate</name>
        <note>ligand shared between dimeric partners</note>
    </ligand>
</feature>
<dbReference type="OrthoDB" id="537915at2759"/>
<feature type="binding site" description="in other chain" evidence="22">
    <location>
        <begin position="492"/>
        <end position="495"/>
    </location>
    <ligand>
        <name>substrate</name>
        <note>ligand shared between dimeric partners</note>
    </ligand>
</feature>
<comment type="catalytic activity">
    <reaction evidence="21 22">
        <text>beta-D-fructose 6-phosphate + ATP = beta-D-fructose 1,6-bisphosphate + ADP + H(+)</text>
        <dbReference type="Rhea" id="RHEA:16109"/>
        <dbReference type="ChEBI" id="CHEBI:15378"/>
        <dbReference type="ChEBI" id="CHEBI:30616"/>
        <dbReference type="ChEBI" id="CHEBI:32966"/>
        <dbReference type="ChEBI" id="CHEBI:57634"/>
        <dbReference type="ChEBI" id="CHEBI:456216"/>
        <dbReference type="EC" id="2.7.1.11"/>
    </reaction>
</comment>
<feature type="region of interest" description="N-terminal catalytic PFK domain 1" evidence="22">
    <location>
        <begin position="1"/>
        <end position="584"/>
    </location>
</feature>
<keyword evidence="10 22" id="KW-0547">Nucleotide-binding</keyword>
<evidence type="ECO:0000256" key="10">
    <source>
        <dbReference type="ARBA" id="ARBA00022741"/>
    </source>
</evidence>
<dbReference type="InterPro" id="IPR029068">
    <property type="entry name" value="Glyas_Bleomycin-R_OHBP_Dase"/>
</dbReference>
<evidence type="ECO:0000256" key="7">
    <source>
        <dbReference type="ARBA" id="ARBA00022533"/>
    </source>
</evidence>
<feature type="binding site" description="in other chain" evidence="22">
    <location>
        <position position="669"/>
    </location>
    <ligand>
        <name>beta-D-fructose 2,6-bisphosphate</name>
        <dbReference type="ChEBI" id="CHEBI:58579"/>
        <note>allosteric activator; ligand shared between dimeric partners</note>
    </ligand>
</feature>
<dbReference type="FunFam" id="3.40.50.970:FF:000006">
    <property type="entry name" value="Pyruvate dehydrogenase E1 component subunit beta"/>
    <property type="match status" value="1"/>
</dbReference>
<feature type="active site" description="Proton acceptor" evidence="22">
    <location>
        <position position="360"/>
    </location>
</feature>
<dbReference type="GO" id="GO:0006086">
    <property type="term" value="P:pyruvate decarboxylation to acetyl-CoA"/>
    <property type="evidence" value="ECO:0007669"/>
    <property type="project" value="UniProtKB-ARBA"/>
</dbReference>
<dbReference type="GO" id="GO:0030388">
    <property type="term" value="P:fructose 1,6-bisphosphate metabolic process"/>
    <property type="evidence" value="ECO:0007669"/>
    <property type="project" value="TreeGrafter"/>
</dbReference>
<feature type="binding site" description="in other chain" evidence="22">
    <location>
        <begin position="726"/>
        <end position="730"/>
    </location>
    <ligand>
        <name>beta-D-fructose 2,6-bisphosphate</name>
        <dbReference type="ChEBI" id="CHEBI:58579"/>
        <note>allosteric activator; ligand shared between dimeric partners</note>
    </ligand>
</feature>
<dbReference type="InterPro" id="IPR000023">
    <property type="entry name" value="Phosphofructokinase_dom"/>
</dbReference>
<feature type="binding site" evidence="22">
    <location>
        <position position="395"/>
    </location>
    <ligand>
        <name>substrate</name>
        <note>ligand shared between dimeric partners</note>
    </ligand>
</feature>
<dbReference type="NCBIfam" id="NF008854">
    <property type="entry name" value="PRK11892.1"/>
    <property type="match status" value="1"/>
</dbReference>
<dbReference type="GO" id="GO:0016208">
    <property type="term" value="F:AMP binding"/>
    <property type="evidence" value="ECO:0007669"/>
    <property type="project" value="TreeGrafter"/>
</dbReference>
<dbReference type="Gene3D" id="3.10.180.10">
    <property type="entry name" value="2,3-Dihydroxybiphenyl 1,2-Dioxygenase, domain 1"/>
    <property type="match status" value="1"/>
</dbReference>
<comment type="pathway">
    <text evidence="5 22">Carbohydrate degradation; glycolysis; D-glyceraldehyde 3-phosphate and glycerone phosphate from D-glucose: step 3/4.</text>
</comment>
<dbReference type="NCBIfam" id="NF006667">
    <property type="entry name" value="PRK09212.1"/>
    <property type="match status" value="1"/>
</dbReference>
<keyword evidence="15" id="KW-0630">Potassium</keyword>
<feature type="binding site" description="in other chain" evidence="22">
    <location>
        <position position="934"/>
    </location>
    <ligand>
        <name>beta-D-fructose 2,6-bisphosphate</name>
        <dbReference type="ChEBI" id="CHEBI:58579"/>
        <note>allosteric activator; ligand shared between dimeric partners</note>
    </ligand>
</feature>
<evidence type="ECO:0000256" key="13">
    <source>
        <dbReference type="ARBA" id="ARBA00022842"/>
    </source>
</evidence>
<keyword evidence="13 22" id="KW-0460">Magnesium</keyword>
<evidence type="ECO:0000256" key="17">
    <source>
        <dbReference type="ARBA" id="ARBA00023052"/>
    </source>
</evidence>
<evidence type="ECO:0000256" key="15">
    <source>
        <dbReference type="ARBA" id="ARBA00022958"/>
    </source>
</evidence>
<dbReference type="InterPro" id="IPR022953">
    <property type="entry name" value="ATP_PFK"/>
</dbReference>
<sequence length="1366" mass="149420">MVTPDAQNLHNYLAGVSFISLVAPDEDLFYETITYYTDLGFLETLVYDRANPTVGKYQDDLCFLSDRETWLHTDPEQENQGTAITIKVRLVTASRLEGEPSSPKLIRRSSTSHPPTDIRDWRGAKQALVLFSPKLDKIIQLLQKKGYAYQAQPSEHAPFEIYTYDPLSTLVGFTSKPNPFTTIVKSLPAASQQNKTILPRVEPASDAKRRKIAVMTSGGDSPGMNGAVRAVVRTAIAMGHDAYCIYEGYEGLVQGGDLIKKMGWEDVRGWLSEGGTLIGTARSAAFRERYGRLAAAKNLVINGINGLIVCGGDGSLTGADLFRKEWPGLLEELIGNEEITKEQAEPFQTLNIAGLVGSIDNDMSSTDATIGAYSSLARICQAVDYIDATAASHQRAFVIEVMGRHCGWLAVMSGVSTGADYIFIPEKPPGEGWEKQMCDIIARHRKLGKRKTIVIVAEGAIDRDLKPITSEYVKKVLVDVLKLDTRVTCLGHVQRGGTAVAYDRMLASLQGVEAVRAIVNAKPGSPSPMIAITENKITRKPLAEAVRMTKGVAEAIKNKEFDRAMKLRDVEFDEYYRAFIATTVPGKEKETLPEEKRKRYAIVHVGAPAGGMNAATRAAALYCISRGHRAFAIHNGFPGLVRHDSVRELTWLGVEGWAIRGGSEIGTNRTEPSIDLGMVAWYFQKYQFDGLLLIGGFEAYKSLSELRKARQSYPAFRIPMVCLPATISNNVPGTEYSIGSDTCLNALIDYCDAIKQSASASRRRVFVVECQGGRSGYVATMGGLSTGALAVYTPEEGIKLETLMKDINTLRGSFANDQGMNRAGKIILRNEKASATYTTEIIANMIREEAQGRFESRTSIPGHVQQGGTPSPMDRVRAVRLATKCIQYLETHGGTKAEVYDNPESAAVIGIKGAAVVFTPMVILEVTDTDWENRRPKQAYWRNLRGIVDVLSGRKQTFDAADLVDDNEEQGQTQEQAQDREQTQGQAQEQAQEQAEGQVDISDQIFRYVGEVNDDTIAISHPSRTAWWLSYCEPPVDSEYTVRDALNEALAEELEADSKVFILGEEVALYNGAYKVTKGLLDRFGPDRVIDTPITESGFAGLAVGAALAGLKPITEFMTWNFAMQAIDQIINSAAKTHYMSGGIQPCNITFRGPNGFAAGVAAQHSQDYTAWYGSIPGLKVVSPWSSEDAKGLLKAAIRDPNPVVVLENELLYGQSFPMSAAAQKDDFVIPFGKAKIERVGKDITLVSLSRCVGQCLTAAEKLKAEYGVEAEVINLRSIKPMDVEAIVKSVKKTGNLIAVESGFPSFGVSSEILALSMEYMFDYLDSPAQRITGAEVPTPYAQGLESMSFPDEDLISKKAAQLLRV</sequence>
<evidence type="ECO:0000256" key="16">
    <source>
        <dbReference type="ARBA" id="ARBA00023002"/>
    </source>
</evidence>
<evidence type="ECO:0000256" key="6">
    <source>
        <dbReference type="ARBA" id="ARBA00022490"/>
    </source>
</evidence>
<evidence type="ECO:0000256" key="9">
    <source>
        <dbReference type="ARBA" id="ARBA00022723"/>
    </source>
</evidence>
<dbReference type="GO" id="GO:0005739">
    <property type="term" value="C:mitochondrion"/>
    <property type="evidence" value="ECO:0007669"/>
    <property type="project" value="UniProtKB-SubCell"/>
</dbReference>
<keyword evidence="17" id="KW-0786">Thiamine pyrophosphate</keyword>
<feature type="binding site" description="in other chain" evidence="22">
    <location>
        <begin position="771"/>
        <end position="773"/>
    </location>
    <ligand>
        <name>beta-D-fructose 2,6-bisphosphate</name>
        <dbReference type="ChEBI" id="CHEBI:58579"/>
        <note>allosteric activator; ligand shared between dimeric partners</note>
    </ligand>
</feature>
<feature type="binding site" description="in other chain" evidence="22">
    <location>
        <begin position="863"/>
        <end position="866"/>
    </location>
    <ligand>
        <name>beta-D-fructose 2,6-bisphosphate</name>
        <dbReference type="ChEBI" id="CHEBI:58579"/>
        <note>allosteric activator; ligand shared between dimeric partners</note>
    </ligand>
</feature>
<keyword evidence="7 22" id="KW-0021">Allosteric enzyme</keyword>
<dbReference type="FunFam" id="3.40.50.460:FF:000008">
    <property type="entry name" value="ATP-dependent 6-phosphofructokinase"/>
    <property type="match status" value="1"/>
</dbReference>
<dbReference type="PANTHER" id="PTHR13697:SF4">
    <property type="entry name" value="ATP-DEPENDENT 6-PHOSPHOFRUCTOKINASE"/>
    <property type="match status" value="1"/>
</dbReference>
<feature type="binding site" evidence="22">
    <location>
        <position position="857"/>
    </location>
    <ligand>
        <name>beta-D-fructose 2,6-bisphosphate</name>
        <dbReference type="ChEBI" id="CHEBI:58579"/>
        <note>allosteric activator; ligand shared between dimeric partners</note>
    </ligand>
</feature>
<dbReference type="GO" id="GO:0070095">
    <property type="term" value="F:fructose-6-phosphate binding"/>
    <property type="evidence" value="ECO:0007669"/>
    <property type="project" value="TreeGrafter"/>
</dbReference>
<evidence type="ECO:0000256" key="1">
    <source>
        <dbReference type="ARBA" id="ARBA00001946"/>
    </source>
</evidence>
<dbReference type="GO" id="GO:0005945">
    <property type="term" value="C:6-phosphofructokinase complex"/>
    <property type="evidence" value="ECO:0007669"/>
    <property type="project" value="TreeGrafter"/>
</dbReference>
<comment type="cofactor">
    <cofactor evidence="2">
        <name>thiamine diphosphate</name>
        <dbReference type="ChEBI" id="CHEBI:58937"/>
    </cofactor>
</comment>
<keyword evidence="26" id="KW-1185">Reference proteome</keyword>
<dbReference type="Pfam" id="PF00365">
    <property type="entry name" value="PFK"/>
    <property type="match status" value="2"/>
</dbReference>
<evidence type="ECO:0000313" key="25">
    <source>
        <dbReference type="EMBL" id="RVD85236.1"/>
    </source>
</evidence>
<comment type="activity regulation">
    <text evidence="22">Allosterically activated by ADP, AMP, or fructose 2,6-bisphosphate, and allosterically inhibited by ATP or citrate.</text>
</comment>
<dbReference type="VEuPathDB" id="FungiDB:DFL_003562"/>
<evidence type="ECO:0000256" key="8">
    <source>
        <dbReference type="ARBA" id="ARBA00022679"/>
    </source>
</evidence>
<proteinExistence type="inferred from homology"/>
<dbReference type="InterPro" id="IPR033248">
    <property type="entry name" value="Transketolase_C"/>
</dbReference>
<evidence type="ECO:0000256" key="18">
    <source>
        <dbReference type="ARBA" id="ARBA00023128"/>
    </source>
</evidence>
<dbReference type="PRINTS" id="PR00476">
    <property type="entry name" value="PHFRCTKINASE"/>
</dbReference>
<keyword evidence="16" id="KW-0560">Oxidoreductase</keyword>
<evidence type="ECO:0000259" key="24">
    <source>
        <dbReference type="SMART" id="SM00861"/>
    </source>
</evidence>
<dbReference type="InterPro" id="IPR035966">
    <property type="entry name" value="PKF_sf"/>
</dbReference>
<dbReference type="Gene3D" id="3.40.50.970">
    <property type="match status" value="1"/>
</dbReference>
<reference evidence="25 26" key="1">
    <citation type="submission" date="2019-01" db="EMBL/GenBank/DDBJ databases">
        <title>Intercellular communication is required for trap formation in the nematode-trapping fungus Duddingtonia flagrans.</title>
        <authorList>
            <person name="Youssar L."/>
            <person name="Wernet V."/>
            <person name="Hensel N."/>
            <person name="Hildebrandt H.-G."/>
            <person name="Fischer R."/>
        </authorList>
    </citation>
    <scope>NUCLEOTIDE SEQUENCE [LARGE SCALE GENOMIC DNA]</scope>
    <source>
        <strain evidence="25 26">CBS H-5679</strain>
    </source>
</reference>
<dbReference type="Gene3D" id="3.40.50.460">
    <property type="entry name" value="Phosphofructokinase domain"/>
    <property type="match status" value="2"/>
</dbReference>
<feature type="binding site" evidence="22">
    <location>
        <begin position="312"/>
        <end position="315"/>
    </location>
    <ligand>
        <name>ATP</name>
        <dbReference type="ChEBI" id="CHEBI:30616"/>
    </ligand>
</feature>
<dbReference type="InterPro" id="IPR009161">
    <property type="entry name" value="6-Pfructokinase_euk"/>
</dbReference>
<feature type="region of interest" description="Disordered" evidence="23">
    <location>
        <begin position="964"/>
        <end position="997"/>
    </location>
</feature>
<dbReference type="SUPFAM" id="SSF52518">
    <property type="entry name" value="Thiamin diphosphate-binding fold (THDP-binding)"/>
    <property type="match status" value="1"/>
</dbReference>
<evidence type="ECO:0000256" key="23">
    <source>
        <dbReference type="SAM" id="MobiDB-lite"/>
    </source>
</evidence>
<evidence type="ECO:0000256" key="12">
    <source>
        <dbReference type="ARBA" id="ARBA00022840"/>
    </source>
</evidence>
<dbReference type="UniPathway" id="UPA00109">
    <property type="reaction ID" value="UER00182"/>
</dbReference>
<dbReference type="PANTHER" id="PTHR13697">
    <property type="entry name" value="PHOSPHOFRUCTOKINASE"/>
    <property type="match status" value="1"/>
</dbReference>
<feature type="binding site" evidence="22">
    <location>
        <begin position="282"/>
        <end position="283"/>
    </location>
    <ligand>
        <name>ATP</name>
        <dbReference type="ChEBI" id="CHEBI:30616"/>
    </ligand>
</feature>
<comment type="similarity">
    <text evidence="22">Belongs to the phosphofructokinase type A (PFKA) family. ATP-dependent PFK group I subfamily. Eukaryotic two domain clade 'E' sub-subfamily.</text>
</comment>
<keyword evidence="14" id="KW-0809">Transit peptide</keyword>
<evidence type="ECO:0000256" key="11">
    <source>
        <dbReference type="ARBA" id="ARBA00022777"/>
    </source>
</evidence>
<dbReference type="GO" id="GO:0061621">
    <property type="term" value="P:canonical glycolysis"/>
    <property type="evidence" value="ECO:0007669"/>
    <property type="project" value="TreeGrafter"/>
</dbReference>
<dbReference type="GO" id="GO:0048029">
    <property type="term" value="F:monosaccharide binding"/>
    <property type="evidence" value="ECO:0007669"/>
    <property type="project" value="TreeGrafter"/>
</dbReference>
<dbReference type="InterPro" id="IPR009014">
    <property type="entry name" value="Transketo_C/PFOR_II"/>
</dbReference>
<feature type="binding site" evidence="22">
    <location>
        <position position="486"/>
    </location>
    <ligand>
        <name>substrate</name>
        <note>ligand shared between dimeric partners</note>
    </ligand>
</feature>
<keyword evidence="9 22" id="KW-0479">Metal-binding</keyword>
<keyword evidence="8 22" id="KW-0808">Transferase</keyword>
<dbReference type="SUPFAM" id="SSF53784">
    <property type="entry name" value="Phosphofructokinase"/>
    <property type="match status" value="2"/>
</dbReference>
<dbReference type="Pfam" id="PF02779">
    <property type="entry name" value="Transket_pyr"/>
    <property type="match status" value="1"/>
</dbReference>
<dbReference type="Pfam" id="PF02780">
    <property type="entry name" value="Transketolase_C"/>
    <property type="match status" value="1"/>
</dbReference>
<evidence type="ECO:0000313" key="26">
    <source>
        <dbReference type="Proteomes" id="UP000283090"/>
    </source>
</evidence>
<dbReference type="GO" id="GO:0006002">
    <property type="term" value="P:fructose 6-phosphate metabolic process"/>
    <property type="evidence" value="ECO:0007669"/>
    <property type="project" value="InterPro"/>
</dbReference>
<keyword evidence="11 22" id="KW-0418">Kinase</keyword>
<evidence type="ECO:0000256" key="3">
    <source>
        <dbReference type="ARBA" id="ARBA00004173"/>
    </source>
</evidence>
<feature type="binding site" evidence="22">
    <location>
        <position position="313"/>
    </location>
    <ligand>
        <name>Mg(2+)</name>
        <dbReference type="ChEBI" id="CHEBI:18420"/>
        <note>catalytic</note>
    </ligand>
</feature>
<comment type="cofactor">
    <cofactor evidence="1 22">
        <name>Mg(2+)</name>
        <dbReference type="ChEBI" id="CHEBI:18420"/>
    </cofactor>
</comment>
<feature type="region of interest" description="C-terminal regulatory PFK domain 2" evidence="22">
    <location>
        <begin position="599"/>
        <end position="1366"/>
    </location>
</feature>
<dbReference type="FunFam" id="3.40.50.460:FF:000007">
    <property type="entry name" value="ATP-dependent 6-phosphofructokinase"/>
    <property type="match status" value="1"/>
</dbReference>
<dbReference type="EMBL" id="SAEB01000006">
    <property type="protein sequence ID" value="RVD85236.1"/>
    <property type="molecule type" value="Genomic_DNA"/>
</dbReference>
<dbReference type="GO" id="GO:0042802">
    <property type="term" value="F:identical protein binding"/>
    <property type="evidence" value="ECO:0007669"/>
    <property type="project" value="TreeGrafter"/>
</dbReference>
<dbReference type="GO" id="GO:0046872">
    <property type="term" value="F:metal ion binding"/>
    <property type="evidence" value="ECO:0007669"/>
    <property type="project" value="UniProtKB-KW"/>
</dbReference>
<evidence type="ECO:0000256" key="21">
    <source>
        <dbReference type="ARBA" id="ARBA00048070"/>
    </source>
</evidence>
<comment type="function">
    <text evidence="22">Catalyzes the phosphorylation of D-fructose 6-phosphate to fructose 1,6-bisphosphate by ATP, the first committing step of glycolysis.</text>
</comment>
<keyword evidence="6 22" id="KW-0963">Cytoplasm</keyword>
<evidence type="ECO:0000256" key="19">
    <source>
        <dbReference type="ARBA" id="ARBA00023152"/>
    </source>
</evidence>
<evidence type="ECO:0000256" key="5">
    <source>
        <dbReference type="ARBA" id="ARBA00004679"/>
    </source>
</evidence>
<dbReference type="InterPro" id="IPR015912">
    <property type="entry name" value="Phosphofructokinase_CS"/>
</dbReference>
<accession>A0A437A262</accession>
<dbReference type="GO" id="GO:0003872">
    <property type="term" value="F:6-phosphofructokinase activity"/>
    <property type="evidence" value="ECO:0007669"/>
    <property type="project" value="UniProtKB-UniRule"/>
</dbReference>
<evidence type="ECO:0000256" key="20">
    <source>
        <dbReference type="ARBA" id="ARBA00023317"/>
    </source>
</evidence>
<feature type="binding site" evidence="22">
    <location>
        <position position="764"/>
    </location>
    <ligand>
        <name>beta-D-fructose 2,6-bisphosphate</name>
        <dbReference type="ChEBI" id="CHEBI:58579"/>
        <note>allosteric activator; ligand shared between dimeric partners</note>
    </ligand>
</feature>
<keyword evidence="12 22" id="KW-0067">ATP-binding</keyword>
<dbReference type="Gene3D" id="3.40.50.450">
    <property type="match status" value="2"/>
</dbReference>
<evidence type="ECO:0000256" key="14">
    <source>
        <dbReference type="ARBA" id="ARBA00022946"/>
    </source>
</evidence>
<organism evidence="25 26">
    <name type="scientific">Arthrobotrys flagrans</name>
    <name type="common">Nematode-trapping fungus</name>
    <name type="synonym">Trichothecium flagrans</name>
    <dbReference type="NCBI Taxonomy" id="97331"/>
    <lineage>
        <taxon>Eukaryota</taxon>
        <taxon>Fungi</taxon>
        <taxon>Dikarya</taxon>
        <taxon>Ascomycota</taxon>
        <taxon>Pezizomycotina</taxon>
        <taxon>Orbiliomycetes</taxon>
        <taxon>Orbiliales</taxon>
        <taxon>Orbiliaceae</taxon>
        <taxon>Arthrobotrys</taxon>
    </lineage>
</organism>
<evidence type="ECO:0000256" key="22">
    <source>
        <dbReference type="HAMAP-Rule" id="MF_03184"/>
    </source>
</evidence>
<dbReference type="Proteomes" id="UP000283090">
    <property type="component" value="Unassembled WGS sequence"/>
</dbReference>
<dbReference type="Gene3D" id="3.40.50.920">
    <property type="match status" value="1"/>
</dbReference>
<evidence type="ECO:0000256" key="2">
    <source>
        <dbReference type="ARBA" id="ARBA00001964"/>
    </source>
</evidence>
<dbReference type="GeneID" id="93585873"/>
<dbReference type="HAMAP" id="MF_03184">
    <property type="entry name" value="Phosphofructokinase_I_E"/>
    <property type="match status" value="1"/>
</dbReference>
<dbReference type="PROSITE" id="PS00433">
    <property type="entry name" value="PHOSPHOFRUCTOKINASE"/>
    <property type="match status" value="2"/>
</dbReference>
<dbReference type="RefSeq" id="XP_067490780.1">
    <property type="nucleotide sequence ID" value="XM_067632519.1"/>
</dbReference>
<comment type="caution">
    <text evidence="25">The sequence shown here is derived from an EMBL/GenBank/DDBJ whole genome shotgun (WGS) entry which is preliminary data.</text>
</comment>
<dbReference type="FunFam" id="3.40.50.920:FF:000001">
    <property type="entry name" value="Pyruvate dehydrogenase E1 beta subunit"/>
    <property type="match status" value="1"/>
</dbReference>
<feature type="binding site" evidence="22">
    <location>
        <position position="219"/>
    </location>
    <ligand>
        <name>ATP</name>
        <dbReference type="ChEBI" id="CHEBI:30616"/>
    </ligand>
</feature>
<dbReference type="EC" id="2.7.1.11" evidence="22"/>
<dbReference type="InterPro" id="IPR029061">
    <property type="entry name" value="THDP-binding"/>
</dbReference>
<feature type="binding site" description="in other chain" evidence="22">
    <location>
        <begin position="358"/>
        <end position="360"/>
    </location>
    <ligand>
        <name>substrate</name>
        <note>ligand shared between dimeric partners</note>
    </ligand>
</feature>
<dbReference type="GO" id="GO:0005524">
    <property type="term" value="F:ATP binding"/>
    <property type="evidence" value="ECO:0007669"/>
    <property type="project" value="UniProtKB-KW"/>
</dbReference>
<dbReference type="InterPro" id="IPR005475">
    <property type="entry name" value="Transketolase-like_Pyr-bd"/>
</dbReference>
<keyword evidence="20" id="KW-0670">Pyruvate</keyword>
<dbReference type="SUPFAM" id="SSF52922">
    <property type="entry name" value="TK C-terminal domain-like"/>
    <property type="match status" value="1"/>
</dbReference>
<dbReference type="STRING" id="97331.A0A437A262"/>
<dbReference type="CDD" id="cd07036">
    <property type="entry name" value="TPP_PYR_E1-PDHc-beta_like"/>
    <property type="match status" value="1"/>
</dbReference>
<comment type="subcellular location">
    <subcellularLocation>
        <location evidence="4 22">Cytoplasm</location>
    </subcellularLocation>
    <subcellularLocation>
        <location evidence="3">Mitochondrion</location>
    </subcellularLocation>
</comment>
<dbReference type="SMART" id="SM00861">
    <property type="entry name" value="Transket_pyr"/>
    <property type="match status" value="1"/>
</dbReference>
<keyword evidence="19 22" id="KW-0324">Glycolysis</keyword>
<comment type="subunit">
    <text evidence="22">Homotetramer.</text>
</comment>
<gene>
    <name evidence="25" type="ORF">DFL_003562</name>
</gene>
<feature type="binding site" description="in other chain" evidence="22">
    <location>
        <position position="458"/>
    </location>
    <ligand>
        <name>substrate</name>
        <note>ligand shared between dimeric partners</note>
    </ligand>
</feature>
<dbReference type="NCBIfam" id="TIGR02478">
    <property type="entry name" value="6PF1K_euk"/>
    <property type="match status" value="1"/>
</dbReference>
<feature type="region of interest" description="Interdomain linker" evidence="22">
    <location>
        <begin position="585"/>
        <end position="598"/>
    </location>
</feature>
<feature type="domain" description="Transketolase-like pyrimidine-binding" evidence="24">
    <location>
        <begin position="1040"/>
        <end position="1215"/>
    </location>
</feature>
<name>A0A437A262_ARTFL</name>
<dbReference type="GO" id="GO:0016491">
    <property type="term" value="F:oxidoreductase activity"/>
    <property type="evidence" value="ECO:0007669"/>
    <property type="project" value="UniProtKB-KW"/>
</dbReference>
<feature type="binding site" description="in other chain" evidence="22">
    <location>
        <position position="831"/>
    </location>
    <ligand>
        <name>beta-D-fructose 2,6-bisphosphate</name>
        <dbReference type="ChEBI" id="CHEBI:58579"/>
        <note>allosteric activator; ligand shared between dimeric partners</note>
    </ligand>
</feature>
<protein>
    <recommendedName>
        <fullName evidence="22">ATP-dependent 6-phosphofructokinase</fullName>
        <shortName evidence="22">ATP-PFK</shortName>
        <shortName evidence="22">Phosphofructokinase</shortName>
        <ecNumber evidence="22">2.7.1.11</ecNumber>
    </recommendedName>
    <alternativeName>
        <fullName evidence="22">Phosphohexokinase</fullName>
    </alternativeName>
</protein>
<feature type="compositionally biased region" description="Low complexity" evidence="23">
    <location>
        <begin position="983"/>
        <end position="997"/>
    </location>
</feature>